<name>A0ABZ2L5T1_9BACT</name>
<comment type="similarity">
    <text evidence="1">Belongs to the short-chain dehydrogenases/reductases (SDR) family.</text>
</comment>
<dbReference type="InterPro" id="IPR002347">
    <property type="entry name" value="SDR_fam"/>
</dbReference>
<evidence type="ECO:0000313" key="2">
    <source>
        <dbReference type="EMBL" id="WXB04586.1"/>
    </source>
</evidence>
<sequence length="209" mass="22554">MTRRALCVGGSPELHAHLEPAYAAVDVTLRAILDPAAALDEIRASDHGIDILVWAVAEPSDARFGTIPRAEYRAYFDRTVHSALRTIQGVLVGMERRRFGRILALTNLNARLGDEDVLASMASGATQILIKSVAREGARRGITANALVLGMVSDWEAATSKIVHPFYEFLFPFREPFGVADVARAVAELTTSASGKINGQVIHFDGGTL</sequence>
<dbReference type="Proteomes" id="UP001374803">
    <property type="component" value="Chromosome"/>
</dbReference>
<evidence type="ECO:0000313" key="3">
    <source>
        <dbReference type="Proteomes" id="UP001374803"/>
    </source>
</evidence>
<organism evidence="2 3">
    <name type="scientific">Pendulispora rubella</name>
    <dbReference type="NCBI Taxonomy" id="2741070"/>
    <lineage>
        <taxon>Bacteria</taxon>
        <taxon>Pseudomonadati</taxon>
        <taxon>Myxococcota</taxon>
        <taxon>Myxococcia</taxon>
        <taxon>Myxococcales</taxon>
        <taxon>Sorangiineae</taxon>
        <taxon>Pendulisporaceae</taxon>
        <taxon>Pendulispora</taxon>
    </lineage>
</organism>
<dbReference type="SUPFAM" id="SSF51735">
    <property type="entry name" value="NAD(P)-binding Rossmann-fold domains"/>
    <property type="match status" value="1"/>
</dbReference>
<dbReference type="RefSeq" id="WP_394834230.1">
    <property type="nucleotide sequence ID" value="NZ_CP089929.1"/>
</dbReference>
<gene>
    <name evidence="2" type="ORF">LVJ94_47800</name>
</gene>
<dbReference type="PANTHER" id="PTHR42879:SF2">
    <property type="entry name" value="3-OXOACYL-[ACYL-CARRIER-PROTEIN] REDUCTASE FABG"/>
    <property type="match status" value="1"/>
</dbReference>
<reference evidence="2" key="1">
    <citation type="submission" date="2021-12" db="EMBL/GenBank/DDBJ databases">
        <title>Discovery of the Pendulisporaceae a myxobacterial family with distinct sporulation behavior and unique specialized metabolism.</title>
        <authorList>
            <person name="Garcia R."/>
            <person name="Popoff A."/>
            <person name="Bader C.D."/>
            <person name="Loehr J."/>
            <person name="Walesch S."/>
            <person name="Walt C."/>
            <person name="Boldt J."/>
            <person name="Bunk B."/>
            <person name="Haeckl F.J.F.P.J."/>
            <person name="Gunesch A.P."/>
            <person name="Birkelbach J."/>
            <person name="Nuebel U."/>
            <person name="Pietschmann T."/>
            <person name="Bach T."/>
            <person name="Mueller R."/>
        </authorList>
    </citation>
    <scope>NUCLEOTIDE SEQUENCE</scope>
    <source>
        <strain evidence="2">MSr11367</strain>
    </source>
</reference>
<evidence type="ECO:0000256" key="1">
    <source>
        <dbReference type="ARBA" id="ARBA00006484"/>
    </source>
</evidence>
<protein>
    <submittedName>
        <fullName evidence="2">SDR family oxidoreductase</fullName>
    </submittedName>
</protein>
<dbReference type="InterPro" id="IPR050259">
    <property type="entry name" value="SDR"/>
</dbReference>
<dbReference type="Pfam" id="PF13561">
    <property type="entry name" value="adh_short_C2"/>
    <property type="match status" value="1"/>
</dbReference>
<dbReference type="PANTHER" id="PTHR42879">
    <property type="entry name" value="3-OXOACYL-(ACYL-CARRIER-PROTEIN) REDUCTASE"/>
    <property type="match status" value="1"/>
</dbReference>
<dbReference type="EMBL" id="CP089983">
    <property type="protein sequence ID" value="WXB04586.1"/>
    <property type="molecule type" value="Genomic_DNA"/>
</dbReference>
<dbReference type="Gene3D" id="3.40.50.720">
    <property type="entry name" value="NAD(P)-binding Rossmann-like Domain"/>
    <property type="match status" value="1"/>
</dbReference>
<keyword evidence="3" id="KW-1185">Reference proteome</keyword>
<proteinExistence type="inferred from homology"/>
<dbReference type="InterPro" id="IPR036291">
    <property type="entry name" value="NAD(P)-bd_dom_sf"/>
</dbReference>
<accession>A0ABZ2L5T1</accession>